<sequence>MDEAALLNEAMLAWFPPLGTVELSTRSNFTESDLRDISHLLCRSGKASWSRIPRIYTTLRLINEIDIIDAFLGCGITDLSLPFNQRTLPGQLKDQSSRVRFLDVQSRVLTKALDLEKENSKHRHFSNPDDLPFKKVAELGKGGYGFVDKVISTISYREYARKLIPRGRTFRQDRDVLRDFENELQVLKKLSHRHIVRLIGSYTDTRYVGILMVPVADCNLKILLSTHPLSPDTRSLVRTFYGCLVSALRYLHENELRHKDIKPENVLVKSHEVYLTDFGTTLDWSDLGHSTTTGPASKLTPRYAAPEVATNRPRNASADIWSLGCVFLEIWTELCDHSVSELLSFMESHGSKSSSYYANISAVINWCDFLSSGTSNDAKVPGSWIRSMLQIDASTRRSIQSLAEEIQTLNYESDIAVSFSGLCCNEGFIATESVLSSDYQASIMKSKERAAVSSAFSSTDTLVSQISQKELSKRDDASVFPAAEKASRCLHSGKVEGKQSPRRTEATVPKRCNRLSKNQANQKTNEAKHKEIETARYAGWSPDVDDEYSRLKSRYKVHQSQSTRYAPSLHGIEVSSPIFDYSSDTLDGEVHRSEHPHFDVGTQRDDTFASDSSSEATYVCDTENLVTPHSRRQKYGKTHEQTGNTIHAPFMLKPPLANSERTVNEVVHQWLANFHPSTYRKMMTIEVLEQQSVLMYRLGESRCEPELSSFYKVLVNAYQELGIWAKISHGLFGMRPGNPRFINYFVNIVKDSLYVLDGVHIPYVEREGYFVCFYPKGILPKYDSNINVETGGRRSFDLLNLMRHEVLQWWHDCFTSSQDIWTKKLRGGRIFRIDIQILAAQWYKLEVQELTPLAVAQSLNRKSQKERRRYSNTYRHIKAAIDHGCRSRLMANAGRSQFSRTK</sequence>
<proteinExistence type="predicted"/>
<dbReference type="EMBL" id="PDWZ02000001">
    <property type="protein sequence ID" value="KAB2111161.1"/>
    <property type="molecule type" value="Genomic_DNA"/>
</dbReference>
<keyword evidence="2" id="KW-1185">Reference proteome</keyword>
<comment type="caution">
    <text evidence="1">The sequence shown here is derived from an EMBL/GenBank/DDBJ whole genome shotgun (WGS) entry which is preliminary data.</text>
</comment>
<accession>A0ACB6G3I2</accession>
<name>A0ACB6G3I2_9PLEO</name>
<organism evidence="1 2">
    <name type="scientific">Alternaria gaisen</name>
    <dbReference type="NCBI Taxonomy" id="167740"/>
    <lineage>
        <taxon>Eukaryota</taxon>
        <taxon>Fungi</taxon>
        <taxon>Dikarya</taxon>
        <taxon>Ascomycota</taxon>
        <taxon>Pezizomycotina</taxon>
        <taxon>Dothideomycetes</taxon>
        <taxon>Pleosporomycetidae</taxon>
        <taxon>Pleosporales</taxon>
        <taxon>Pleosporineae</taxon>
        <taxon>Pleosporaceae</taxon>
        <taxon>Alternaria</taxon>
        <taxon>Alternaria sect. Alternaria</taxon>
    </lineage>
</organism>
<dbReference type="Proteomes" id="UP000293547">
    <property type="component" value="Unassembled WGS sequence"/>
</dbReference>
<reference evidence="1 2" key="1">
    <citation type="journal article" date="2019" name="bioRxiv">
        <title>Genomics, evolutionary history and diagnostics of the Alternaria alternata species group including apple and Asian pear pathotypes.</title>
        <authorList>
            <person name="Armitage A.D."/>
            <person name="Cockerton H.M."/>
            <person name="Sreenivasaprasad S."/>
            <person name="Woodhall J.W."/>
            <person name="Lane C.R."/>
            <person name="Harrison R.J."/>
            <person name="Clarkson J.P."/>
        </authorList>
    </citation>
    <scope>NUCLEOTIDE SEQUENCE [LARGE SCALE GENOMIC DNA]</scope>
    <source>
        <strain evidence="1 2">FERA 650</strain>
    </source>
</reference>
<evidence type="ECO:0000313" key="2">
    <source>
        <dbReference type="Proteomes" id="UP000293547"/>
    </source>
</evidence>
<evidence type="ECO:0000313" key="1">
    <source>
        <dbReference type="EMBL" id="KAB2111161.1"/>
    </source>
</evidence>
<protein>
    <submittedName>
        <fullName evidence="1">Uncharacterized protein</fullName>
    </submittedName>
</protein>
<gene>
    <name evidence="1" type="ORF">AG0111_0g1502</name>
</gene>